<dbReference type="EnsemblMetazoa" id="CJA33939.1">
    <property type="protein sequence ID" value="CJA33939.1"/>
    <property type="gene ID" value="WBGene00209786"/>
</dbReference>
<dbReference type="AlphaFoldDB" id="A0A8R1INL2"/>
<dbReference type="Proteomes" id="UP000005237">
    <property type="component" value="Unassembled WGS sequence"/>
</dbReference>
<name>A0A8R1INL2_CAEJA</name>
<keyword evidence="2" id="KW-1185">Reference proteome</keyword>
<reference evidence="2" key="1">
    <citation type="submission" date="2010-08" db="EMBL/GenBank/DDBJ databases">
        <authorList>
            <consortium name="Caenorhabditis japonica Sequencing Consortium"/>
            <person name="Wilson R.K."/>
        </authorList>
    </citation>
    <scope>NUCLEOTIDE SEQUENCE [LARGE SCALE GENOMIC DNA]</scope>
    <source>
        <strain evidence="2">DF5081</strain>
    </source>
</reference>
<proteinExistence type="predicted"/>
<evidence type="ECO:0000313" key="2">
    <source>
        <dbReference type="Proteomes" id="UP000005237"/>
    </source>
</evidence>
<evidence type="ECO:0000313" key="1">
    <source>
        <dbReference type="EnsemblMetazoa" id="CJA33939.1"/>
    </source>
</evidence>
<organism evidence="1 2">
    <name type="scientific">Caenorhabditis japonica</name>
    <dbReference type="NCBI Taxonomy" id="281687"/>
    <lineage>
        <taxon>Eukaryota</taxon>
        <taxon>Metazoa</taxon>
        <taxon>Ecdysozoa</taxon>
        <taxon>Nematoda</taxon>
        <taxon>Chromadorea</taxon>
        <taxon>Rhabditida</taxon>
        <taxon>Rhabditina</taxon>
        <taxon>Rhabditomorpha</taxon>
        <taxon>Rhabditoidea</taxon>
        <taxon>Rhabditidae</taxon>
        <taxon>Peloderinae</taxon>
        <taxon>Caenorhabditis</taxon>
    </lineage>
</organism>
<reference evidence="1" key="2">
    <citation type="submission" date="2022-06" db="UniProtKB">
        <authorList>
            <consortium name="EnsemblMetazoa"/>
        </authorList>
    </citation>
    <scope>IDENTIFICATION</scope>
    <source>
        <strain evidence="1">DF5081</strain>
    </source>
</reference>
<sequence length="161" mass="18861">MSQGDEVPSHLILIIFFSPPPTPPPPNERRLKISRHATGWEMASERDEKYTHGRFVRTEEKRRKLILKQECVYGTRRHNAPCGGPGLDARRFRVLSPTHAARLTISRRLLLLHSHSFFTLIRWERERGRDRDRHSTNTLLLLLILVSSRQCCRFSSLFPLR</sequence>
<protein>
    <submittedName>
        <fullName evidence="1">Uncharacterized protein</fullName>
    </submittedName>
</protein>
<accession>A0A8R1INL2</accession>